<dbReference type="AlphaFoldDB" id="A0AAE0NH42"/>
<dbReference type="Proteomes" id="UP001285441">
    <property type="component" value="Unassembled WGS sequence"/>
</dbReference>
<sequence>MAPAFPIFNRQAPSEAQSTTSRLTIPLAVSFGVVLALAICYVSYRFWRKYKEQEALKNIKKKIIKINKQRADEKAASGELSKPSPDASFFGTQNPWVNNNSPTPTPGTTGGRPLASPSGGSSSFRAFKMTLQRVEELPEPSDNERERQRKQKPAPPPVTPAAAARTEQRNQAEQETTPTPAPRDRTLSLSEPPPLHSQLRQSLHATGFAAQGNQMNITLR</sequence>
<keyword evidence="2" id="KW-1133">Transmembrane helix</keyword>
<accession>A0AAE0NH42</accession>
<comment type="caution">
    <text evidence="3">The sequence shown here is derived from an EMBL/GenBank/DDBJ whole genome shotgun (WGS) entry which is preliminary data.</text>
</comment>
<feature type="region of interest" description="Disordered" evidence="1">
    <location>
        <begin position="72"/>
        <end position="123"/>
    </location>
</feature>
<evidence type="ECO:0000256" key="2">
    <source>
        <dbReference type="SAM" id="Phobius"/>
    </source>
</evidence>
<feature type="region of interest" description="Disordered" evidence="1">
    <location>
        <begin position="135"/>
        <end position="198"/>
    </location>
</feature>
<feature type="compositionally biased region" description="Polar residues" evidence="1">
    <location>
        <begin position="90"/>
        <end position="101"/>
    </location>
</feature>
<reference evidence="3" key="2">
    <citation type="submission" date="2023-06" db="EMBL/GenBank/DDBJ databases">
        <authorList>
            <consortium name="Lawrence Berkeley National Laboratory"/>
            <person name="Haridas S."/>
            <person name="Hensen N."/>
            <person name="Bonometti L."/>
            <person name="Westerberg I."/>
            <person name="Brannstrom I.O."/>
            <person name="Guillou S."/>
            <person name="Cros-Aarteil S."/>
            <person name="Calhoun S."/>
            <person name="Kuo A."/>
            <person name="Mondo S."/>
            <person name="Pangilinan J."/>
            <person name="Riley R."/>
            <person name="LaButti K."/>
            <person name="Andreopoulos B."/>
            <person name="Lipzen A."/>
            <person name="Chen C."/>
            <person name="Yanf M."/>
            <person name="Daum C."/>
            <person name="Ng V."/>
            <person name="Clum A."/>
            <person name="Steindorff A."/>
            <person name="Ohm R."/>
            <person name="Martin F."/>
            <person name="Silar P."/>
            <person name="Natvig D."/>
            <person name="Lalanne C."/>
            <person name="Gautier V."/>
            <person name="Ament-velasquez S.L."/>
            <person name="Kruys A."/>
            <person name="Hutchinson M.I."/>
            <person name="Powell A.J."/>
            <person name="Barry K."/>
            <person name="Miller A.N."/>
            <person name="Grigoriev I.V."/>
            <person name="Debuchy R."/>
            <person name="Gladieux P."/>
            <person name="Thoren M.H."/>
            <person name="Johannesson H."/>
        </authorList>
    </citation>
    <scope>NUCLEOTIDE SEQUENCE</scope>
    <source>
        <strain evidence="3">CBS 232.78</strain>
    </source>
</reference>
<keyword evidence="2" id="KW-0812">Transmembrane</keyword>
<evidence type="ECO:0000313" key="4">
    <source>
        <dbReference type="Proteomes" id="UP001285441"/>
    </source>
</evidence>
<proteinExistence type="predicted"/>
<name>A0AAE0NH42_9PEZI</name>
<dbReference type="EMBL" id="JAULSW010000005">
    <property type="protein sequence ID" value="KAK3381350.1"/>
    <property type="molecule type" value="Genomic_DNA"/>
</dbReference>
<organism evidence="3 4">
    <name type="scientific">Podospora didyma</name>
    <dbReference type="NCBI Taxonomy" id="330526"/>
    <lineage>
        <taxon>Eukaryota</taxon>
        <taxon>Fungi</taxon>
        <taxon>Dikarya</taxon>
        <taxon>Ascomycota</taxon>
        <taxon>Pezizomycotina</taxon>
        <taxon>Sordariomycetes</taxon>
        <taxon>Sordariomycetidae</taxon>
        <taxon>Sordariales</taxon>
        <taxon>Podosporaceae</taxon>
        <taxon>Podospora</taxon>
    </lineage>
</organism>
<protein>
    <submittedName>
        <fullName evidence="3">Uncharacterized protein</fullName>
    </submittedName>
</protein>
<gene>
    <name evidence="3" type="ORF">B0H63DRAFT_450698</name>
</gene>
<reference evidence="3" key="1">
    <citation type="journal article" date="2023" name="Mol. Phylogenet. Evol.">
        <title>Genome-scale phylogeny and comparative genomics of the fungal order Sordariales.</title>
        <authorList>
            <person name="Hensen N."/>
            <person name="Bonometti L."/>
            <person name="Westerberg I."/>
            <person name="Brannstrom I.O."/>
            <person name="Guillou S."/>
            <person name="Cros-Aarteil S."/>
            <person name="Calhoun S."/>
            <person name="Haridas S."/>
            <person name="Kuo A."/>
            <person name="Mondo S."/>
            <person name="Pangilinan J."/>
            <person name="Riley R."/>
            <person name="LaButti K."/>
            <person name="Andreopoulos B."/>
            <person name="Lipzen A."/>
            <person name="Chen C."/>
            <person name="Yan M."/>
            <person name="Daum C."/>
            <person name="Ng V."/>
            <person name="Clum A."/>
            <person name="Steindorff A."/>
            <person name="Ohm R.A."/>
            <person name="Martin F."/>
            <person name="Silar P."/>
            <person name="Natvig D.O."/>
            <person name="Lalanne C."/>
            <person name="Gautier V."/>
            <person name="Ament-Velasquez S.L."/>
            <person name="Kruys A."/>
            <person name="Hutchinson M.I."/>
            <person name="Powell A.J."/>
            <person name="Barry K."/>
            <person name="Miller A.N."/>
            <person name="Grigoriev I.V."/>
            <person name="Debuchy R."/>
            <person name="Gladieux P."/>
            <person name="Hiltunen Thoren M."/>
            <person name="Johannesson H."/>
        </authorList>
    </citation>
    <scope>NUCLEOTIDE SEQUENCE</scope>
    <source>
        <strain evidence="3">CBS 232.78</strain>
    </source>
</reference>
<evidence type="ECO:0000313" key="3">
    <source>
        <dbReference type="EMBL" id="KAK3381350.1"/>
    </source>
</evidence>
<evidence type="ECO:0000256" key="1">
    <source>
        <dbReference type="SAM" id="MobiDB-lite"/>
    </source>
</evidence>
<keyword evidence="4" id="KW-1185">Reference proteome</keyword>
<keyword evidence="2" id="KW-0472">Membrane</keyword>
<feature type="transmembrane region" description="Helical" evidence="2">
    <location>
        <begin position="23"/>
        <end position="44"/>
    </location>
</feature>